<keyword evidence="2" id="KW-1185">Reference proteome</keyword>
<comment type="caution">
    <text evidence="1">The sequence shown here is derived from an EMBL/GenBank/DDBJ whole genome shotgun (WGS) entry which is preliminary data.</text>
</comment>
<name>A0A8X6KA15_NEPPI</name>
<organism evidence="1 2">
    <name type="scientific">Nephila pilipes</name>
    <name type="common">Giant wood spider</name>
    <name type="synonym">Nephila maculata</name>
    <dbReference type="NCBI Taxonomy" id="299642"/>
    <lineage>
        <taxon>Eukaryota</taxon>
        <taxon>Metazoa</taxon>
        <taxon>Ecdysozoa</taxon>
        <taxon>Arthropoda</taxon>
        <taxon>Chelicerata</taxon>
        <taxon>Arachnida</taxon>
        <taxon>Araneae</taxon>
        <taxon>Araneomorphae</taxon>
        <taxon>Entelegynae</taxon>
        <taxon>Araneoidea</taxon>
        <taxon>Nephilidae</taxon>
        <taxon>Nephila</taxon>
    </lineage>
</organism>
<gene>
    <name evidence="1" type="ORF">NPIL_553491</name>
</gene>
<evidence type="ECO:0000313" key="2">
    <source>
        <dbReference type="Proteomes" id="UP000887013"/>
    </source>
</evidence>
<sequence length="94" mass="10945">MGINTLLNLKVPRIMLVRPTTDILGRKLFQNLEASFMQFKKCSMELALLFRRCIGRCEHIAHPPCWFNVWSLGLALMKQLKISFTKLSVNFMMN</sequence>
<dbReference type="EMBL" id="BMAW01088373">
    <property type="protein sequence ID" value="GFS34356.1"/>
    <property type="molecule type" value="Genomic_DNA"/>
</dbReference>
<dbReference type="AlphaFoldDB" id="A0A8X6KA15"/>
<protein>
    <submittedName>
        <fullName evidence="1">Uncharacterized protein</fullName>
    </submittedName>
</protein>
<evidence type="ECO:0000313" key="1">
    <source>
        <dbReference type="EMBL" id="GFS34356.1"/>
    </source>
</evidence>
<dbReference type="Proteomes" id="UP000887013">
    <property type="component" value="Unassembled WGS sequence"/>
</dbReference>
<reference evidence="1" key="1">
    <citation type="submission" date="2020-08" db="EMBL/GenBank/DDBJ databases">
        <title>Multicomponent nature underlies the extraordinary mechanical properties of spider dragline silk.</title>
        <authorList>
            <person name="Kono N."/>
            <person name="Nakamura H."/>
            <person name="Mori M."/>
            <person name="Yoshida Y."/>
            <person name="Ohtoshi R."/>
            <person name="Malay A.D."/>
            <person name="Moran D.A.P."/>
            <person name="Tomita M."/>
            <person name="Numata K."/>
            <person name="Arakawa K."/>
        </authorList>
    </citation>
    <scope>NUCLEOTIDE SEQUENCE</scope>
</reference>
<accession>A0A8X6KA15</accession>
<proteinExistence type="predicted"/>